<comment type="subcellular location">
    <subcellularLocation>
        <location evidence="5">Cytoplasm</location>
    </subcellularLocation>
    <subcellularLocation>
        <location evidence="5">Nucleus</location>
        <location evidence="5">Nucleolus</location>
    </subcellularLocation>
</comment>
<evidence type="ECO:0000256" key="1">
    <source>
        <dbReference type="ARBA" id="ARBA00004046"/>
    </source>
</evidence>
<dbReference type="Pfam" id="PF17777">
    <property type="entry name" value="RL10P_insert"/>
    <property type="match status" value="1"/>
</dbReference>
<comment type="function">
    <text evidence="1 5">Component of the ribosome assembly machinery. Nuclear paralog of the ribosomal protein P0, it binds pre-60S subunits at an early stage of assembly in the nucleolus, and is replaced by P0 in cytoplasmic pre-60S subunits and mature 80S ribosomes.</text>
</comment>
<evidence type="ECO:0000313" key="7">
    <source>
        <dbReference type="EMBL" id="KAH9416766.1"/>
    </source>
</evidence>
<dbReference type="CDD" id="cd05796">
    <property type="entry name" value="Ribosomal_P0_like"/>
    <property type="match status" value="1"/>
</dbReference>
<dbReference type="Proteomes" id="UP000887458">
    <property type="component" value="Unassembled WGS sequence"/>
</dbReference>
<dbReference type="PANTHER" id="PTHR45841">
    <property type="entry name" value="MRNA TURNOVER PROTEIN 4 MRTO4"/>
    <property type="match status" value="1"/>
</dbReference>
<evidence type="ECO:0000256" key="5">
    <source>
        <dbReference type="RuleBase" id="RU364039"/>
    </source>
</evidence>
<organism evidence="7 8">
    <name type="scientific">Dermatophagoides pteronyssinus</name>
    <name type="common">European house dust mite</name>
    <dbReference type="NCBI Taxonomy" id="6956"/>
    <lineage>
        <taxon>Eukaryota</taxon>
        <taxon>Metazoa</taxon>
        <taxon>Ecdysozoa</taxon>
        <taxon>Arthropoda</taxon>
        <taxon>Chelicerata</taxon>
        <taxon>Arachnida</taxon>
        <taxon>Acari</taxon>
        <taxon>Acariformes</taxon>
        <taxon>Sarcoptiformes</taxon>
        <taxon>Astigmata</taxon>
        <taxon>Psoroptidia</taxon>
        <taxon>Analgoidea</taxon>
        <taxon>Pyroglyphidae</taxon>
        <taxon>Dermatophagoidinae</taxon>
        <taxon>Dermatophagoides</taxon>
    </lineage>
</organism>
<dbReference type="EMBL" id="NJHN03000086">
    <property type="protein sequence ID" value="KAH9416766.1"/>
    <property type="molecule type" value="Genomic_DNA"/>
</dbReference>
<protein>
    <recommendedName>
        <fullName evidence="5">Ribosome assembly factor mrt4</fullName>
    </recommendedName>
</protein>
<name>A0ABQ8J2H3_DERPT</name>
<gene>
    <name evidence="7" type="primary">MRTO4_2</name>
    <name evidence="7" type="ORF">DERP_011881</name>
</gene>
<feature type="domain" description="Large ribosomal subunit protein uL10-like insertion" evidence="6">
    <location>
        <begin position="126"/>
        <end position="195"/>
    </location>
</feature>
<evidence type="ECO:0000256" key="2">
    <source>
        <dbReference type="ARBA" id="ARBA00008889"/>
    </source>
</evidence>
<dbReference type="PANTHER" id="PTHR45841:SF1">
    <property type="entry name" value="MRNA TURNOVER PROTEIN 4 HOMOLOG"/>
    <property type="match status" value="1"/>
</dbReference>
<comment type="caution">
    <text evidence="7">The sequence shown here is derived from an EMBL/GenBank/DDBJ whole genome shotgun (WGS) entry which is preliminary data.</text>
</comment>
<comment type="similarity">
    <text evidence="2 5">Belongs to the universal ribosomal protein uL10 family.</text>
</comment>
<dbReference type="Pfam" id="PF00466">
    <property type="entry name" value="Ribosomal_L10"/>
    <property type="match status" value="1"/>
</dbReference>
<evidence type="ECO:0000256" key="4">
    <source>
        <dbReference type="ARBA" id="ARBA00023242"/>
    </source>
</evidence>
<evidence type="ECO:0000256" key="3">
    <source>
        <dbReference type="ARBA" id="ARBA00022490"/>
    </source>
</evidence>
<evidence type="ECO:0000313" key="8">
    <source>
        <dbReference type="Proteomes" id="UP000887458"/>
    </source>
</evidence>
<proteinExistence type="inferred from homology"/>
<comment type="subunit">
    <text evidence="5">Associates with the pre-60S ribosomal particle.</text>
</comment>
<dbReference type="InterPro" id="IPR043164">
    <property type="entry name" value="Ribosomal_uL10-like_insert_sf"/>
</dbReference>
<dbReference type="Gene3D" id="3.90.105.20">
    <property type="match status" value="1"/>
</dbReference>
<dbReference type="InterPro" id="IPR033867">
    <property type="entry name" value="Mrt4"/>
</dbReference>
<reference evidence="7 8" key="2">
    <citation type="journal article" date="2022" name="Mol. Biol. Evol.">
        <title>Comparative Genomics Reveals Insights into the Divergent Evolution of Astigmatic Mites and Household Pest Adaptations.</title>
        <authorList>
            <person name="Xiong Q."/>
            <person name="Wan A.T."/>
            <person name="Liu X."/>
            <person name="Fung C.S."/>
            <person name="Xiao X."/>
            <person name="Malainual N."/>
            <person name="Hou J."/>
            <person name="Wang L."/>
            <person name="Wang M."/>
            <person name="Yang K.Y."/>
            <person name="Cui Y."/>
            <person name="Leung E.L."/>
            <person name="Nong W."/>
            <person name="Shin S.K."/>
            <person name="Au S.W."/>
            <person name="Jeong K.Y."/>
            <person name="Chew F.T."/>
            <person name="Hui J.H."/>
            <person name="Leung T.F."/>
            <person name="Tungtrongchitr A."/>
            <person name="Zhong N."/>
            <person name="Liu Z."/>
            <person name="Tsui S.K."/>
        </authorList>
    </citation>
    <scope>NUCLEOTIDE SEQUENCE [LARGE SCALE GENOMIC DNA]</scope>
    <source>
        <strain evidence="7">Derp</strain>
    </source>
</reference>
<dbReference type="InterPro" id="IPR040637">
    <property type="entry name" value="Ribosomal_uL10-like_insert"/>
</dbReference>
<keyword evidence="3 5" id="KW-0963">Cytoplasm</keyword>
<keyword evidence="5" id="KW-0690">Ribosome biogenesis</keyword>
<dbReference type="Gene3D" id="3.30.70.1730">
    <property type="match status" value="1"/>
</dbReference>
<sequence>MPKSKRNRLVSLTATKKKNFSNLKERLVKDVQDCVDKYKHCFVFRVENMRNARLKELRNDLRQSRFFFGKNKVMSIGLGRTESDEYRKNIHRITKLLSGQCGLLFTNQNQDEIFKFFDSYRHRDYARTGDIATETIELYEGPMEQFPHNIEPYLRQLGMPTTLQKGIVTLLKDYQVCRKGQPLTSEQARILKLLDNQMAEFRITIDAMWCNDDGKFEIFNRKKLAEKNQITNNNDDDDTDDNDNDDE</sequence>
<dbReference type="InterPro" id="IPR051742">
    <property type="entry name" value="Ribosome_Assembly_uL10"/>
</dbReference>
<accession>A0ABQ8J2H3</accession>
<dbReference type="SUPFAM" id="SSF160369">
    <property type="entry name" value="Ribosomal protein L10-like"/>
    <property type="match status" value="1"/>
</dbReference>
<dbReference type="InterPro" id="IPR001790">
    <property type="entry name" value="Ribosomal_uL10"/>
</dbReference>
<evidence type="ECO:0000259" key="6">
    <source>
        <dbReference type="Pfam" id="PF17777"/>
    </source>
</evidence>
<reference evidence="7 8" key="1">
    <citation type="journal article" date="2018" name="J. Allergy Clin. Immunol.">
        <title>High-quality assembly of Dermatophagoides pteronyssinus genome and transcriptome reveals a wide range of novel allergens.</title>
        <authorList>
            <person name="Liu X.Y."/>
            <person name="Yang K.Y."/>
            <person name="Wang M.Q."/>
            <person name="Kwok J.S."/>
            <person name="Zeng X."/>
            <person name="Yang Z."/>
            <person name="Xiao X.J."/>
            <person name="Lau C.P."/>
            <person name="Li Y."/>
            <person name="Huang Z.M."/>
            <person name="Ba J.G."/>
            <person name="Yim A.K."/>
            <person name="Ouyang C.Y."/>
            <person name="Ngai S.M."/>
            <person name="Chan T.F."/>
            <person name="Leung E.L."/>
            <person name="Liu L."/>
            <person name="Liu Z.G."/>
            <person name="Tsui S.K."/>
        </authorList>
    </citation>
    <scope>NUCLEOTIDE SEQUENCE [LARGE SCALE GENOMIC DNA]</scope>
    <source>
        <strain evidence="7">Derp</strain>
    </source>
</reference>
<dbReference type="InterPro" id="IPR043141">
    <property type="entry name" value="Ribosomal_uL10-like_sf"/>
</dbReference>
<keyword evidence="8" id="KW-1185">Reference proteome</keyword>
<keyword evidence="4 5" id="KW-0539">Nucleus</keyword>